<dbReference type="GO" id="GO:0010181">
    <property type="term" value="F:FMN binding"/>
    <property type="evidence" value="ECO:0007669"/>
    <property type="project" value="InterPro"/>
</dbReference>
<dbReference type="EMBL" id="MLAK01000161">
    <property type="protein sequence ID" value="OHT15992.1"/>
    <property type="molecule type" value="Genomic_DNA"/>
</dbReference>
<organism evidence="2 3">
    <name type="scientific">Tritrichomonas foetus</name>
    <dbReference type="NCBI Taxonomy" id="1144522"/>
    <lineage>
        <taxon>Eukaryota</taxon>
        <taxon>Metamonada</taxon>
        <taxon>Parabasalia</taxon>
        <taxon>Tritrichomonadida</taxon>
        <taxon>Tritrichomonadidae</taxon>
        <taxon>Tritrichomonas</taxon>
    </lineage>
</organism>
<dbReference type="Proteomes" id="UP000179807">
    <property type="component" value="Unassembled WGS sequence"/>
</dbReference>
<sequence length="169" mass="18798">MSKSLVVFYSRAGENWFGGSIKNTPVGNTKVVAQTLQLILNCDIAEITSSREYPFNYHKCTEEAKEDLHKKLRPEIQFSADLSQYDTIYLGYPCWWGTAPMPVFTFLENNDFTGKRIAPFCTHEGSGMGESEGDVKRSAKGATVLKGLPVTGSSCSSCESKLQNWVKNH</sequence>
<dbReference type="PANTHER" id="PTHR39201:SF1">
    <property type="entry name" value="FLAVODOXIN-LIKE DOMAIN-CONTAINING PROTEIN"/>
    <property type="match status" value="1"/>
</dbReference>
<dbReference type="VEuPathDB" id="TrichDB:TRFO_42140"/>
<name>A0A1J4KYP1_9EUKA</name>
<dbReference type="RefSeq" id="XP_068369128.1">
    <property type="nucleotide sequence ID" value="XM_068514157.1"/>
</dbReference>
<accession>A0A1J4KYP1</accession>
<dbReference type="SUPFAM" id="SSF52218">
    <property type="entry name" value="Flavoproteins"/>
    <property type="match status" value="1"/>
</dbReference>
<evidence type="ECO:0000313" key="3">
    <source>
        <dbReference type="Proteomes" id="UP000179807"/>
    </source>
</evidence>
<dbReference type="AlphaFoldDB" id="A0A1J4KYP1"/>
<feature type="domain" description="Flavodoxin-like" evidence="1">
    <location>
        <begin position="27"/>
        <end position="168"/>
    </location>
</feature>
<dbReference type="PANTHER" id="PTHR39201">
    <property type="entry name" value="EXPORTED PROTEIN-RELATED"/>
    <property type="match status" value="1"/>
</dbReference>
<dbReference type="Pfam" id="PF12682">
    <property type="entry name" value="Flavodoxin_4"/>
    <property type="match status" value="1"/>
</dbReference>
<dbReference type="Gene3D" id="3.40.50.360">
    <property type="match status" value="1"/>
</dbReference>
<comment type="caution">
    <text evidence="2">The sequence shown here is derived from an EMBL/GenBank/DDBJ whole genome shotgun (WGS) entry which is preliminary data.</text>
</comment>
<dbReference type="GeneID" id="94848861"/>
<evidence type="ECO:0000259" key="1">
    <source>
        <dbReference type="Pfam" id="PF12682"/>
    </source>
</evidence>
<protein>
    <submittedName>
        <fullName evidence="2">Flavodoxin</fullName>
    </submittedName>
</protein>
<keyword evidence="3" id="KW-1185">Reference proteome</keyword>
<evidence type="ECO:0000313" key="2">
    <source>
        <dbReference type="EMBL" id="OHT15992.1"/>
    </source>
</evidence>
<gene>
    <name evidence="2" type="ORF">TRFO_42140</name>
</gene>
<dbReference type="OrthoDB" id="10265253at2759"/>
<proteinExistence type="predicted"/>
<dbReference type="InterPro" id="IPR029039">
    <property type="entry name" value="Flavoprotein-like_sf"/>
</dbReference>
<reference evidence="2" key="1">
    <citation type="submission" date="2016-10" db="EMBL/GenBank/DDBJ databases">
        <authorList>
            <person name="Benchimol M."/>
            <person name="Almeida L.G."/>
            <person name="Vasconcelos A.T."/>
            <person name="Perreira-Neves A."/>
            <person name="Rosa I.A."/>
            <person name="Tasca T."/>
            <person name="Bogo M.R."/>
            <person name="de Souza W."/>
        </authorList>
    </citation>
    <scope>NUCLEOTIDE SEQUENCE [LARGE SCALE GENOMIC DNA]</scope>
    <source>
        <strain evidence="2">K</strain>
    </source>
</reference>
<dbReference type="InterPro" id="IPR008254">
    <property type="entry name" value="Flavodoxin/NO_synth"/>
</dbReference>